<dbReference type="AlphaFoldDB" id="A0A6J4IV60"/>
<gene>
    <name evidence="1" type="ORF">AVDCRST_MAG27-2539</name>
</gene>
<organism evidence="1">
    <name type="scientific">uncultured Craurococcus sp</name>
    <dbReference type="NCBI Taxonomy" id="1135998"/>
    <lineage>
        <taxon>Bacteria</taxon>
        <taxon>Pseudomonadati</taxon>
        <taxon>Pseudomonadota</taxon>
        <taxon>Alphaproteobacteria</taxon>
        <taxon>Acetobacterales</taxon>
        <taxon>Acetobacteraceae</taxon>
        <taxon>Craurococcus</taxon>
        <taxon>environmental samples</taxon>
    </lineage>
</organism>
<accession>A0A6J4IV60</accession>
<protein>
    <submittedName>
        <fullName evidence="1">Uncharacterized protein</fullName>
    </submittedName>
</protein>
<proteinExistence type="predicted"/>
<name>A0A6J4IV60_9PROT</name>
<sequence>MHLTATRHKILSSGSHHNTRWGVRFQHRLIQASRHCSYSVHG</sequence>
<dbReference type="EMBL" id="CADCTD010000117">
    <property type="protein sequence ID" value="CAA9260382.1"/>
    <property type="molecule type" value="Genomic_DNA"/>
</dbReference>
<reference evidence="1" key="1">
    <citation type="submission" date="2020-02" db="EMBL/GenBank/DDBJ databases">
        <authorList>
            <person name="Meier V. D."/>
        </authorList>
    </citation>
    <scope>NUCLEOTIDE SEQUENCE</scope>
    <source>
        <strain evidence="1">AVDCRST_MAG27</strain>
    </source>
</reference>
<evidence type="ECO:0000313" key="1">
    <source>
        <dbReference type="EMBL" id="CAA9260382.1"/>
    </source>
</evidence>